<keyword evidence="1" id="KW-0472">Membrane</keyword>
<feature type="transmembrane region" description="Helical" evidence="1">
    <location>
        <begin position="134"/>
        <end position="152"/>
    </location>
</feature>
<dbReference type="EMBL" id="AEEH01000046">
    <property type="protein sequence ID" value="EFM24984.1"/>
    <property type="molecule type" value="Genomic_DNA"/>
</dbReference>
<keyword evidence="3" id="KW-1185">Reference proteome</keyword>
<sequence>MRGEKIMKYIKAEIFRIFHTRNYLKFIFAITLILLGSMIYSSIDSNSGEYFESMETFLKIVSIIISIFFSVTIFKKKDIKVELLSMGLSRKRIFVCDLITLQIFTLFSIVIMGGLILLFSLLKNLVGADYIGRSYIGFVYFLIRMIVLMINVNNGVMGLTYLLNNVALGIATSFVIIPSVFQIGMYMTEGKIYDVFNNLLLIQPFKLLDLGLATEQIGNSFMKTVGISFVFVFVIYLISGYVRFSRKEIN</sequence>
<feature type="transmembrane region" description="Helical" evidence="1">
    <location>
        <begin position="94"/>
        <end position="122"/>
    </location>
</feature>
<dbReference type="STRING" id="862517.HMPREF9225_1343"/>
<evidence type="ECO:0000313" key="3">
    <source>
        <dbReference type="Proteomes" id="UP000003280"/>
    </source>
</evidence>
<dbReference type="AlphaFoldDB" id="E0NML5"/>
<dbReference type="HOGENOM" id="CLU_1110590_0_0_9"/>
<evidence type="ECO:0000256" key="1">
    <source>
        <dbReference type="SAM" id="Phobius"/>
    </source>
</evidence>
<name>E0NML5_9FIRM</name>
<feature type="transmembrane region" description="Helical" evidence="1">
    <location>
        <begin position="23"/>
        <end position="43"/>
    </location>
</feature>
<keyword evidence="1" id="KW-1133">Transmembrane helix</keyword>
<protein>
    <submittedName>
        <fullName evidence="2">Uncharacterized protein</fullName>
    </submittedName>
</protein>
<evidence type="ECO:0000313" key="2">
    <source>
        <dbReference type="EMBL" id="EFM24984.1"/>
    </source>
</evidence>
<keyword evidence="1" id="KW-0812">Transmembrane</keyword>
<feature type="transmembrane region" description="Helical" evidence="1">
    <location>
        <begin position="159"/>
        <end position="181"/>
    </location>
</feature>
<dbReference type="eggNOG" id="ENOG5033QEV">
    <property type="taxonomic scope" value="Bacteria"/>
</dbReference>
<gene>
    <name evidence="2" type="ORF">HMPREF9225_1343</name>
</gene>
<feature type="transmembrane region" description="Helical" evidence="1">
    <location>
        <begin position="225"/>
        <end position="244"/>
    </location>
</feature>
<dbReference type="Proteomes" id="UP000003280">
    <property type="component" value="Unassembled WGS sequence"/>
</dbReference>
<accession>E0NML5</accession>
<comment type="caution">
    <text evidence="2">The sequence shown here is derived from an EMBL/GenBank/DDBJ whole genome shotgun (WGS) entry which is preliminary data.</text>
</comment>
<proteinExistence type="predicted"/>
<feature type="transmembrane region" description="Helical" evidence="1">
    <location>
        <begin position="55"/>
        <end position="74"/>
    </location>
</feature>
<organism evidence="2 3">
    <name type="scientific">Peptoniphilus duerdenii ATCC BAA-1640</name>
    <dbReference type="NCBI Taxonomy" id="862517"/>
    <lineage>
        <taxon>Bacteria</taxon>
        <taxon>Bacillati</taxon>
        <taxon>Bacillota</taxon>
        <taxon>Tissierellia</taxon>
        <taxon>Tissierellales</taxon>
        <taxon>Peptoniphilaceae</taxon>
        <taxon>Peptoniphilus</taxon>
    </lineage>
</organism>
<reference evidence="2 3" key="1">
    <citation type="submission" date="2010-07" db="EMBL/GenBank/DDBJ databases">
        <authorList>
            <person name="Muzny D."/>
            <person name="Qin X."/>
            <person name="Deng J."/>
            <person name="Jiang H."/>
            <person name="Liu Y."/>
            <person name="Qu J."/>
            <person name="Song X.-Z."/>
            <person name="Zhang L."/>
            <person name="Thornton R."/>
            <person name="Coyle M."/>
            <person name="Francisco L."/>
            <person name="Jackson L."/>
            <person name="Javaid M."/>
            <person name="Korchina V."/>
            <person name="Kovar C."/>
            <person name="Mata R."/>
            <person name="Mathew T."/>
            <person name="Ngo R."/>
            <person name="Nguyen L."/>
            <person name="Nguyen N."/>
            <person name="Okwuonu G."/>
            <person name="Ongeri F."/>
            <person name="Pham C."/>
            <person name="Simmons D."/>
            <person name="Wilczek-Boney K."/>
            <person name="Hale W."/>
            <person name="Jakkamsetti A."/>
            <person name="Pham P."/>
            <person name="Ruth R."/>
            <person name="San Lucas F."/>
            <person name="Warren J."/>
            <person name="Zhang J."/>
            <person name="Zhao Z."/>
            <person name="Zhou C."/>
            <person name="Zhu D."/>
            <person name="Lee S."/>
            <person name="Bess C."/>
            <person name="Blankenburg K."/>
            <person name="Forbes L."/>
            <person name="Fu Q."/>
            <person name="Gubbala S."/>
            <person name="Hirani K."/>
            <person name="Jayaseelan J.C."/>
            <person name="Lara F."/>
            <person name="Munidasa M."/>
            <person name="Palculict T."/>
            <person name="Patil S."/>
            <person name="Pu L.-L."/>
            <person name="Saada N."/>
            <person name="Tang L."/>
            <person name="Weissenberger G."/>
            <person name="Zhu Y."/>
            <person name="Hemphill L."/>
            <person name="Shang Y."/>
            <person name="Youmans B."/>
            <person name="Ayvaz T."/>
            <person name="Ross M."/>
            <person name="Santibanez J."/>
            <person name="Aqrawi P."/>
            <person name="Gross S."/>
            <person name="Joshi V."/>
            <person name="Fowler G."/>
            <person name="Nazareth L."/>
            <person name="Reid J."/>
            <person name="Worley K."/>
            <person name="Petrosino J."/>
            <person name="Highlander S."/>
            <person name="Gibbs R."/>
        </authorList>
    </citation>
    <scope>NUCLEOTIDE SEQUENCE [LARGE SCALE GENOMIC DNA]</scope>
    <source>
        <strain evidence="2 3">ATCC BAA-1640</strain>
    </source>
</reference>